<dbReference type="PANTHER" id="PTHR32309:SF13">
    <property type="entry name" value="FERRIC ENTEROBACTIN TRANSPORT PROTEIN FEPE"/>
    <property type="match status" value="1"/>
</dbReference>
<dbReference type="Proteomes" id="UP000316770">
    <property type="component" value="Chromosome"/>
</dbReference>
<feature type="region of interest" description="Disordered" evidence="1">
    <location>
        <begin position="109"/>
        <end position="141"/>
    </location>
</feature>
<dbReference type="PANTHER" id="PTHR32309">
    <property type="entry name" value="TYROSINE-PROTEIN KINASE"/>
    <property type="match status" value="1"/>
</dbReference>
<dbReference type="InterPro" id="IPR050445">
    <property type="entry name" value="Bact_polysacc_biosynth/exp"/>
</dbReference>
<sequence length="489" mass="52277">MPTQTNRPMPVSSPTFPADEPVLEYQVMTTSIDQAFRKAYAKRTGTSGSTSESANGTIAVWIDEPSGQFFRNEPAHAVGAPHFQQAPATELPVAESETPAAEADKLANAASELATPPQPAAQQTPAAQAPETPAAPQAHAEQPIAAVASPLVSDAIDLEPKAEPMTYADPLVSVEVSATNPQPVVRPIDIADDEPTVVVPAPVVPAPVVAKPAIEPQIDIRPGTTAYDAWSAKLETLELPKKAEAPLSSEPTISKQAATINRESLPAFAPVWEVDEFVLPEVAKNLATDHLLPMGAQLERASREGLQTMAVSSQNRDTGRSTVAIAIAQVAATAGLRVALVDADTENPSLLEKLQLEMSNDWVDAIAQDVSIEEVAVLSLSNNFCFLPLLKKSPEQLKQVDRCAASLLERLKLHFDLIVVDFGPLHHASFGLSIPLSDEFFDAVVLIEDMRRIDPETLETYARRIRAVGIENIGLIENYTDADASDAAV</sequence>
<accession>A0A518IPF0</accession>
<dbReference type="SUPFAM" id="SSF52540">
    <property type="entry name" value="P-loop containing nucleoside triphosphate hydrolases"/>
    <property type="match status" value="1"/>
</dbReference>
<dbReference type="AlphaFoldDB" id="A0A518IPF0"/>
<proteinExistence type="predicted"/>
<dbReference type="GO" id="GO:0005886">
    <property type="term" value="C:plasma membrane"/>
    <property type="evidence" value="ECO:0007669"/>
    <property type="project" value="TreeGrafter"/>
</dbReference>
<dbReference type="GO" id="GO:0004713">
    <property type="term" value="F:protein tyrosine kinase activity"/>
    <property type="evidence" value="ECO:0007669"/>
    <property type="project" value="TreeGrafter"/>
</dbReference>
<name>A0A518IPF0_9BACT</name>
<dbReference type="Gene3D" id="3.40.50.300">
    <property type="entry name" value="P-loop containing nucleotide triphosphate hydrolases"/>
    <property type="match status" value="1"/>
</dbReference>
<feature type="compositionally biased region" description="Low complexity" evidence="1">
    <location>
        <begin position="120"/>
        <end position="141"/>
    </location>
</feature>
<evidence type="ECO:0000256" key="1">
    <source>
        <dbReference type="SAM" id="MobiDB-lite"/>
    </source>
</evidence>
<reference evidence="2 3" key="1">
    <citation type="submission" date="2019-02" db="EMBL/GenBank/DDBJ databases">
        <title>Deep-cultivation of Planctomycetes and their phenomic and genomic characterization uncovers novel biology.</title>
        <authorList>
            <person name="Wiegand S."/>
            <person name="Jogler M."/>
            <person name="Boedeker C."/>
            <person name="Pinto D."/>
            <person name="Vollmers J."/>
            <person name="Rivas-Marin E."/>
            <person name="Kohn T."/>
            <person name="Peeters S.H."/>
            <person name="Heuer A."/>
            <person name="Rast P."/>
            <person name="Oberbeckmann S."/>
            <person name="Bunk B."/>
            <person name="Jeske O."/>
            <person name="Meyerdierks A."/>
            <person name="Storesund J.E."/>
            <person name="Kallscheuer N."/>
            <person name="Luecker S."/>
            <person name="Lage O.M."/>
            <person name="Pohl T."/>
            <person name="Merkel B.J."/>
            <person name="Hornburger P."/>
            <person name="Mueller R.-W."/>
            <person name="Bruemmer F."/>
            <person name="Labrenz M."/>
            <person name="Spormann A.M."/>
            <person name="Op den Camp H."/>
            <person name="Overmann J."/>
            <person name="Amann R."/>
            <person name="Jetten M.S.M."/>
            <person name="Mascher T."/>
            <person name="Medema M.H."/>
            <person name="Devos D.P."/>
            <person name="Kaster A.-K."/>
            <person name="Ovreas L."/>
            <person name="Rohde M."/>
            <person name="Galperin M.Y."/>
            <person name="Jogler C."/>
        </authorList>
    </citation>
    <scope>NUCLEOTIDE SEQUENCE [LARGE SCALE GENOMIC DNA]</scope>
    <source>
        <strain evidence="2 3">Mal33</strain>
    </source>
</reference>
<dbReference type="InterPro" id="IPR027417">
    <property type="entry name" value="P-loop_NTPase"/>
</dbReference>
<protein>
    <submittedName>
        <fullName evidence="2">CobQ/CobB/MinD/ParA nucleotide binding domain protein</fullName>
    </submittedName>
</protein>
<evidence type="ECO:0000313" key="3">
    <source>
        <dbReference type="Proteomes" id="UP000316770"/>
    </source>
</evidence>
<evidence type="ECO:0000313" key="2">
    <source>
        <dbReference type="EMBL" id="QDV54958.1"/>
    </source>
</evidence>
<keyword evidence="3" id="KW-1185">Reference proteome</keyword>
<dbReference type="EMBL" id="CP036318">
    <property type="protein sequence ID" value="QDV54958.1"/>
    <property type="molecule type" value="Genomic_DNA"/>
</dbReference>
<organism evidence="2 3">
    <name type="scientific">Rosistilla oblonga</name>
    <dbReference type="NCBI Taxonomy" id="2527990"/>
    <lineage>
        <taxon>Bacteria</taxon>
        <taxon>Pseudomonadati</taxon>
        <taxon>Planctomycetota</taxon>
        <taxon>Planctomycetia</taxon>
        <taxon>Pirellulales</taxon>
        <taxon>Pirellulaceae</taxon>
        <taxon>Rosistilla</taxon>
    </lineage>
</organism>
<gene>
    <name evidence="2" type="ORF">Mal33_09240</name>
</gene>